<dbReference type="Gene3D" id="3.40.50.10070">
    <property type="entry name" value="TolB, N-terminal domain"/>
    <property type="match status" value="1"/>
</dbReference>
<organism evidence="2 3">
    <name type="scientific">Desulfonauticus submarinus</name>
    <dbReference type="NCBI Taxonomy" id="206665"/>
    <lineage>
        <taxon>Bacteria</taxon>
        <taxon>Pseudomonadati</taxon>
        <taxon>Thermodesulfobacteriota</taxon>
        <taxon>Desulfovibrionia</taxon>
        <taxon>Desulfovibrionales</taxon>
        <taxon>Desulfonauticaceae</taxon>
        <taxon>Desulfonauticus</taxon>
    </lineage>
</organism>
<dbReference type="InterPro" id="IPR011042">
    <property type="entry name" value="6-blade_b-propeller_TolB-like"/>
</dbReference>
<dbReference type="STRING" id="206665.SAMN04488516_10144"/>
<accession>A0A1G9ZJK1</accession>
<evidence type="ECO:0000256" key="1">
    <source>
        <dbReference type="ARBA" id="ARBA00009820"/>
    </source>
</evidence>
<dbReference type="Proteomes" id="UP000199602">
    <property type="component" value="Unassembled WGS sequence"/>
</dbReference>
<evidence type="ECO:0000313" key="3">
    <source>
        <dbReference type="Proteomes" id="UP000199602"/>
    </source>
</evidence>
<reference evidence="2 3" key="1">
    <citation type="submission" date="2016-10" db="EMBL/GenBank/DDBJ databases">
        <authorList>
            <person name="de Groot N.N."/>
        </authorList>
    </citation>
    <scope>NUCLEOTIDE SEQUENCE [LARGE SCALE GENOMIC DNA]</scope>
    <source>
        <strain evidence="2 3">DSM 15269</strain>
    </source>
</reference>
<dbReference type="SUPFAM" id="SSF69304">
    <property type="entry name" value="Tricorn protease N-terminal domain"/>
    <property type="match status" value="1"/>
</dbReference>
<dbReference type="InterPro" id="IPR011659">
    <property type="entry name" value="WD40"/>
</dbReference>
<proteinExistence type="inferred from homology"/>
<name>A0A1G9ZJK1_9BACT</name>
<dbReference type="OrthoDB" id="9815657at2"/>
<evidence type="ECO:0000313" key="2">
    <source>
        <dbReference type="EMBL" id="SDN21221.1"/>
    </source>
</evidence>
<keyword evidence="3" id="KW-1185">Reference proteome</keyword>
<dbReference type="EMBL" id="FNIN01000001">
    <property type="protein sequence ID" value="SDN21221.1"/>
    <property type="molecule type" value="Genomic_DNA"/>
</dbReference>
<dbReference type="AlphaFoldDB" id="A0A1G9ZJK1"/>
<sequence length="440" mass="50503">MIKRKNFIFYLFCFYLFIFNNVYAKSLKISIYGPAQHKVNIFVADPVILNKSGVISNEIAKLKLSFISKLKLFPFLNIVKKENVLDKGKIQYIDLPKLDLKKFFLSQVDILITIGINFKENTLGRVELRAFDVFQRKMFLGQAFELENSQQIELVVRQFSAALLKQFIGKDAFFKNPIVFVSKSKNSSSIYQVFADGFGLKRLFEVKGIAVSPCWSFDGRKIVFSVIQDRRHKLGVFDLDTQKINYKKLPGNTCISPVFTPFGDIAVSLDLNGNPDIYLLDKNFKIKKTLVEHWGIDISPFFDKQGDKMVFTSSRLGNPHIFLWQKNGEEIKRITYDGKYNTSAVISPDGRLVVFSRLTPTGHRIFVYDLLYDIEKQITFGPGNDEEPFVSLDGYFVVFVSNRDGKYKLYYTTINGDGPYLIPTKGIEVFSPAWSWVKAH</sequence>
<dbReference type="PANTHER" id="PTHR36842:SF1">
    <property type="entry name" value="PROTEIN TOLB"/>
    <property type="match status" value="1"/>
</dbReference>
<dbReference type="Pfam" id="PF07676">
    <property type="entry name" value="PD40"/>
    <property type="match status" value="3"/>
</dbReference>
<dbReference type="RefSeq" id="WP_092061575.1">
    <property type="nucleotide sequence ID" value="NZ_FNIN01000001.1"/>
</dbReference>
<dbReference type="PANTHER" id="PTHR36842">
    <property type="entry name" value="PROTEIN TOLB HOMOLOG"/>
    <property type="match status" value="1"/>
</dbReference>
<dbReference type="Gene3D" id="2.120.10.30">
    <property type="entry name" value="TolB, C-terminal domain"/>
    <property type="match status" value="1"/>
</dbReference>
<protein>
    <submittedName>
        <fullName evidence="2">TolB protein</fullName>
    </submittedName>
</protein>
<comment type="similarity">
    <text evidence="1">Belongs to the TolB family.</text>
</comment>
<gene>
    <name evidence="2" type="ORF">SAMN04488516_10144</name>
</gene>